<proteinExistence type="predicted"/>
<evidence type="ECO:0000313" key="4">
    <source>
        <dbReference type="Proteomes" id="UP000829756"/>
    </source>
</evidence>
<sequence length="336" mass="39525">MSQTIILAMPYLYGLDYCIEKNLRHYGYEVVNLCYDDRHSYYPSLAARLRNLYHKHITKDGNYKKKLKFSRHQAEIEHKLAALHEKADFALCIRANIYPKEVIAQIRQHSRTCINYQWDGIERFPDILQYLPYFDRFYVFDQSDAEKYRQYGFQAITNFYFDFPIEAAPAAPAGIYFLGGYEANREAETRLFIDTARCLNLPLDFYIYSKDERAEKAFGQAGITYLNQQSALTFEQNLQKVQQCEVVVDFVSPDHQGLSFRLFDALRFDKKVITTNQAVTRYDFYRPENIFVWNGTDLSGLADFLSLPYQAIDPEIKKRYSFKGWLDQILENRPSA</sequence>
<evidence type="ECO:0000313" key="3">
    <source>
        <dbReference type="Proteomes" id="UP000294721"/>
    </source>
</evidence>
<evidence type="ECO:0000313" key="2">
    <source>
        <dbReference type="EMBL" id="UOO80025.1"/>
    </source>
</evidence>
<organism evidence="2 4">
    <name type="scientific">Uruburuella suis</name>
    <dbReference type="NCBI Taxonomy" id="252130"/>
    <lineage>
        <taxon>Bacteria</taxon>
        <taxon>Pseudomonadati</taxon>
        <taxon>Pseudomonadota</taxon>
        <taxon>Betaproteobacteria</taxon>
        <taxon>Neisseriales</taxon>
        <taxon>Neisseriaceae</taxon>
        <taxon>Uruburuella</taxon>
    </lineage>
</organism>
<protein>
    <submittedName>
        <fullName evidence="2">Uncharacterized protein</fullName>
    </submittedName>
</protein>
<dbReference type="RefSeq" id="WP_132954700.1">
    <property type="nucleotide sequence ID" value="NZ_CBDUCQ010000027.1"/>
</dbReference>
<dbReference type="KEGG" id="usu:LVJ78_03120"/>
<dbReference type="Proteomes" id="UP000829756">
    <property type="component" value="Chromosome"/>
</dbReference>
<dbReference type="Proteomes" id="UP000294721">
    <property type="component" value="Unassembled WGS sequence"/>
</dbReference>
<dbReference type="EMBL" id="SLXE01000035">
    <property type="protein sequence ID" value="TCP00790.1"/>
    <property type="molecule type" value="Genomic_DNA"/>
</dbReference>
<keyword evidence="3" id="KW-1185">Reference proteome</keyword>
<gene>
    <name evidence="1" type="ORF">EV680_13518</name>
    <name evidence="2" type="ORF">LVJ78_03120</name>
</gene>
<dbReference type="AlphaFoldDB" id="A0AAE9KHI0"/>
<reference evidence="2" key="2">
    <citation type="submission" date="2021-12" db="EMBL/GenBank/DDBJ databases">
        <authorList>
            <person name="Veyrier F.J."/>
        </authorList>
    </citation>
    <scope>NUCLEOTIDE SEQUENCE</scope>
    <source>
        <strain evidence="2">1258/02</strain>
    </source>
</reference>
<dbReference type="EMBL" id="CP091507">
    <property type="protein sequence ID" value="UOO80025.1"/>
    <property type="molecule type" value="Genomic_DNA"/>
</dbReference>
<accession>A0AAE9KHI0</accession>
<reference evidence="1 3" key="1">
    <citation type="submission" date="2019-03" db="EMBL/GenBank/DDBJ databases">
        <title>Genomic Encyclopedia of Type Strains, Phase IV (KMG-IV): sequencing the most valuable type-strain genomes for metagenomic binning, comparative biology and taxonomic classification.</title>
        <authorList>
            <person name="Goeker M."/>
        </authorList>
    </citation>
    <scope>NUCLEOTIDE SEQUENCE [LARGE SCALE GENOMIC DNA]</scope>
    <source>
        <strain evidence="1 3">DSM 17474</strain>
    </source>
</reference>
<name>A0AAE9KHI0_9NEIS</name>
<reference evidence="2" key="3">
    <citation type="journal article" date="2022" name="Res Sq">
        <title>Evolution of multicellular longitudinally dividing oral cavity symbionts (Neisseriaceae).</title>
        <authorList>
            <person name="Nyongesa S."/>
            <person name="Weber P."/>
            <person name="Bernet E."/>
            <person name="Pullido F."/>
            <person name="Nieckarz M."/>
            <person name="Delaby M."/>
            <person name="Nieves C."/>
            <person name="Viehboeck T."/>
            <person name="Krause N."/>
            <person name="Rivera-Millot A."/>
            <person name="Nakamura A."/>
            <person name="Vischer N."/>
            <person name="VanNieuwenhze M."/>
            <person name="Brun Y."/>
            <person name="Cava F."/>
            <person name="Bulgheresi S."/>
            <person name="Veyrier F."/>
        </authorList>
    </citation>
    <scope>NUCLEOTIDE SEQUENCE</scope>
    <source>
        <strain evidence="2">1258/02</strain>
    </source>
</reference>
<evidence type="ECO:0000313" key="1">
    <source>
        <dbReference type="EMBL" id="TCP00790.1"/>
    </source>
</evidence>